<name>A0ACB8CHL5_DERSI</name>
<accession>A0ACB8CHL5</accession>
<proteinExistence type="predicted"/>
<dbReference type="Proteomes" id="UP000821865">
    <property type="component" value="Chromosome 7"/>
</dbReference>
<protein>
    <submittedName>
        <fullName evidence="1">Uncharacterized protein</fullName>
    </submittedName>
</protein>
<evidence type="ECO:0000313" key="1">
    <source>
        <dbReference type="EMBL" id="KAH7942280.1"/>
    </source>
</evidence>
<keyword evidence="2" id="KW-1185">Reference proteome</keyword>
<dbReference type="EMBL" id="CM023476">
    <property type="protein sequence ID" value="KAH7942280.1"/>
    <property type="molecule type" value="Genomic_DNA"/>
</dbReference>
<evidence type="ECO:0000313" key="2">
    <source>
        <dbReference type="Proteomes" id="UP000821865"/>
    </source>
</evidence>
<reference evidence="1" key="1">
    <citation type="submission" date="2020-05" db="EMBL/GenBank/DDBJ databases">
        <title>Large-scale comparative analyses of tick genomes elucidate their genetic diversity and vector capacities.</title>
        <authorList>
            <person name="Jia N."/>
            <person name="Wang J."/>
            <person name="Shi W."/>
            <person name="Du L."/>
            <person name="Sun Y."/>
            <person name="Zhan W."/>
            <person name="Jiang J."/>
            <person name="Wang Q."/>
            <person name="Zhang B."/>
            <person name="Ji P."/>
            <person name="Sakyi L.B."/>
            <person name="Cui X."/>
            <person name="Yuan T."/>
            <person name="Jiang B."/>
            <person name="Yang W."/>
            <person name="Lam T.T.-Y."/>
            <person name="Chang Q."/>
            <person name="Ding S."/>
            <person name="Wang X."/>
            <person name="Zhu J."/>
            <person name="Ruan X."/>
            <person name="Zhao L."/>
            <person name="Wei J."/>
            <person name="Que T."/>
            <person name="Du C."/>
            <person name="Cheng J."/>
            <person name="Dai P."/>
            <person name="Han X."/>
            <person name="Huang E."/>
            <person name="Gao Y."/>
            <person name="Liu J."/>
            <person name="Shao H."/>
            <person name="Ye R."/>
            <person name="Li L."/>
            <person name="Wei W."/>
            <person name="Wang X."/>
            <person name="Wang C."/>
            <person name="Yang T."/>
            <person name="Huo Q."/>
            <person name="Li W."/>
            <person name="Guo W."/>
            <person name="Chen H."/>
            <person name="Zhou L."/>
            <person name="Ni X."/>
            <person name="Tian J."/>
            <person name="Zhou Y."/>
            <person name="Sheng Y."/>
            <person name="Liu T."/>
            <person name="Pan Y."/>
            <person name="Xia L."/>
            <person name="Li J."/>
            <person name="Zhao F."/>
            <person name="Cao W."/>
        </authorList>
    </citation>
    <scope>NUCLEOTIDE SEQUENCE</scope>
    <source>
        <strain evidence="1">Dsil-2018</strain>
    </source>
</reference>
<organism evidence="1 2">
    <name type="scientific">Dermacentor silvarum</name>
    <name type="common">Tick</name>
    <dbReference type="NCBI Taxonomy" id="543639"/>
    <lineage>
        <taxon>Eukaryota</taxon>
        <taxon>Metazoa</taxon>
        <taxon>Ecdysozoa</taxon>
        <taxon>Arthropoda</taxon>
        <taxon>Chelicerata</taxon>
        <taxon>Arachnida</taxon>
        <taxon>Acari</taxon>
        <taxon>Parasitiformes</taxon>
        <taxon>Ixodida</taxon>
        <taxon>Ixodoidea</taxon>
        <taxon>Ixodidae</taxon>
        <taxon>Rhipicephalinae</taxon>
        <taxon>Dermacentor</taxon>
    </lineage>
</organism>
<comment type="caution">
    <text evidence="1">The sequence shown here is derived from an EMBL/GenBank/DDBJ whole genome shotgun (WGS) entry which is preliminary data.</text>
</comment>
<sequence length="325" mass="37069">MEPKCSCKGVRTCLACEQVKEPSKHAISKRKVRHPFTFCTDCRLCWPGWIDDNGESTESTQNSRDRYSPPLKVPGIEVYEEFLTRDEEASLVDGIDAHEWVGSQSGRLKQDFGPRVNFKKKRVRTGEFGGLPAYYTSVEQKMSRCPVVSDFEAVELCNLDYSPKRGSCIDPHYDDWWLWGHRLVTFNLLSDTVLTLSRPEQHWMLTDEDLIDEPSAPAADYGPQRPTTSVAHDRSVCKSWSEDFKDSVSVRTPPRLCAVQVALPRRSMLVLYGDARYKWHHSILRDDVTSRRVAMTVRELSEEFLEGGASCDFGAELLEIAKLRV</sequence>
<gene>
    <name evidence="1" type="ORF">HPB49_022661</name>
</gene>